<reference evidence="1 2" key="1">
    <citation type="submission" date="2007-10" db="EMBL/GenBank/DDBJ databases">
        <authorList>
            <person name="Yayanos A."/>
            <person name="Ferriera S."/>
            <person name="Johnson J."/>
            <person name="Kravitz S."/>
            <person name="Halpern A."/>
            <person name="Remington K."/>
            <person name="Beeson K."/>
            <person name="Tran B."/>
            <person name="Rogers Y.-H."/>
            <person name="Friedman R."/>
            <person name="Venter J.C."/>
        </authorList>
    </citation>
    <scope>NUCLEOTIDE SEQUENCE [LARGE SCALE GENOMIC DNA]</scope>
    <source>
        <strain evidence="1 2">KT99</strain>
    </source>
</reference>
<dbReference type="Gene3D" id="3.30.70.260">
    <property type="match status" value="1"/>
</dbReference>
<dbReference type="InterPro" id="IPR045865">
    <property type="entry name" value="ACT-like_dom_sf"/>
</dbReference>
<evidence type="ECO:0000313" key="1">
    <source>
        <dbReference type="EMBL" id="EDQ02065.1"/>
    </source>
</evidence>
<comment type="caution">
    <text evidence="1">The sequence shown here is derived from an EMBL/GenBank/DDBJ whole genome shotgun (WGS) entry which is preliminary data.</text>
</comment>
<dbReference type="Proteomes" id="UP000005839">
    <property type="component" value="Unassembled WGS sequence"/>
</dbReference>
<organism evidence="1 2">
    <name type="scientific">Shewanella benthica KT99</name>
    <dbReference type="NCBI Taxonomy" id="314608"/>
    <lineage>
        <taxon>Bacteria</taxon>
        <taxon>Pseudomonadati</taxon>
        <taxon>Pseudomonadota</taxon>
        <taxon>Gammaproteobacteria</taxon>
        <taxon>Alteromonadales</taxon>
        <taxon>Shewanellaceae</taxon>
        <taxon>Shewanella</taxon>
    </lineage>
</organism>
<gene>
    <name evidence="1" type="ORF">KT99_19734</name>
</gene>
<dbReference type="EMBL" id="ABIC01000005">
    <property type="protein sequence ID" value="EDQ02065.1"/>
    <property type="molecule type" value="Genomic_DNA"/>
</dbReference>
<accession>A9D048</accession>
<dbReference type="AlphaFoldDB" id="A9D048"/>
<name>A9D048_9GAMM</name>
<dbReference type="SUPFAM" id="SSF55021">
    <property type="entry name" value="ACT-like"/>
    <property type="match status" value="1"/>
</dbReference>
<proteinExistence type="predicted"/>
<sequence>MWAISFQAFLKSINIACQHQCLQTTAEIGYVVMEVDSNQAEEALEQLKAIEGTIRTRLLH</sequence>
<dbReference type="STRING" id="314608.KT99_19734"/>
<protein>
    <submittedName>
        <fullName evidence="1">D-3-phosphoglycerate dehydrogenase</fullName>
    </submittedName>
</protein>
<evidence type="ECO:0000313" key="2">
    <source>
        <dbReference type="Proteomes" id="UP000005839"/>
    </source>
</evidence>
<keyword evidence="2" id="KW-1185">Reference proteome</keyword>